<evidence type="ECO:0008006" key="8">
    <source>
        <dbReference type="Google" id="ProtNLM"/>
    </source>
</evidence>
<dbReference type="SUPFAM" id="SSF103025">
    <property type="entry name" value="Folate-binding domain"/>
    <property type="match status" value="1"/>
</dbReference>
<dbReference type="Pfam" id="PF01266">
    <property type="entry name" value="DAO"/>
    <property type="match status" value="1"/>
</dbReference>
<evidence type="ECO:0000313" key="7">
    <source>
        <dbReference type="Proteomes" id="UP001154078"/>
    </source>
</evidence>
<dbReference type="FunFam" id="2.40.30.110:FF:000008">
    <property type="entry name" value="Sarcosine dehydrogenase"/>
    <property type="match status" value="1"/>
</dbReference>
<dbReference type="InterPro" id="IPR006076">
    <property type="entry name" value="FAD-dep_OxRdtase"/>
</dbReference>
<accession>A0A9P0BEI4</accession>
<dbReference type="Pfam" id="PF16350">
    <property type="entry name" value="FAO_M"/>
    <property type="match status" value="1"/>
</dbReference>
<organism evidence="6 7">
    <name type="scientific">Brassicogethes aeneus</name>
    <name type="common">Rape pollen beetle</name>
    <name type="synonym">Meligethes aeneus</name>
    <dbReference type="NCBI Taxonomy" id="1431903"/>
    <lineage>
        <taxon>Eukaryota</taxon>
        <taxon>Metazoa</taxon>
        <taxon>Ecdysozoa</taxon>
        <taxon>Arthropoda</taxon>
        <taxon>Hexapoda</taxon>
        <taxon>Insecta</taxon>
        <taxon>Pterygota</taxon>
        <taxon>Neoptera</taxon>
        <taxon>Endopterygota</taxon>
        <taxon>Coleoptera</taxon>
        <taxon>Polyphaga</taxon>
        <taxon>Cucujiformia</taxon>
        <taxon>Nitidulidae</taxon>
        <taxon>Meligethinae</taxon>
        <taxon>Brassicogethes</taxon>
    </lineage>
</organism>
<dbReference type="Pfam" id="PF08669">
    <property type="entry name" value="GCV_T_C"/>
    <property type="match status" value="1"/>
</dbReference>
<feature type="domain" description="Aminomethyltransferase C-terminal" evidence="4">
    <location>
        <begin position="785"/>
        <end position="869"/>
    </location>
</feature>
<dbReference type="OrthoDB" id="498204at2759"/>
<dbReference type="Pfam" id="PF01571">
    <property type="entry name" value="GCV_T"/>
    <property type="match status" value="1"/>
</dbReference>
<keyword evidence="7" id="KW-1185">Reference proteome</keyword>
<dbReference type="InterPro" id="IPR028896">
    <property type="entry name" value="GcvT/YgfZ/DmdA"/>
</dbReference>
<protein>
    <recommendedName>
        <fullName evidence="8">Sarcosine dehydrogenase</fullName>
    </recommendedName>
</protein>
<gene>
    <name evidence="6" type="ORF">MELIAE_LOCUS10867</name>
</gene>
<dbReference type="SUPFAM" id="SSF101790">
    <property type="entry name" value="Aminomethyltransferase beta-barrel domain"/>
    <property type="match status" value="1"/>
</dbReference>
<dbReference type="PANTHER" id="PTHR43757">
    <property type="entry name" value="AMINOMETHYLTRANSFERASE"/>
    <property type="match status" value="1"/>
</dbReference>
<evidence type="ECO:0000259" key="5">
    <source>
        <dbReference type="Pfam" id="PF16350"/>
    </source>
</evidence>
<name>A0A9P0BEI4_BRAAE</name>
<evidence type="ECO:0000259" key="4">
    <source>
        <dbReference type="Pfam" id="PF08669"/>
    </source>
</evidence>
<feature type="domain" description="GCVT N-terminal" evidence="3">
    <location>
        <begin position="453"/>
        <end position="765"/>
    </location>
</feature>
<evidence type="ECO:0000313" key="6">
    <source>
        <dbReference type="EMBL" id="CAH0561302.1"/>
    </source>
</evidence>
<evidence type="ECO:0000259" key="2">
    <source>
        <dbReference type="Pfam" id="PF01266"/>
    </source>
</evidence>
<dbReference type="InterPro" id="IPR029043">
    <property type="entry name" value="GcvT/YgfZ_C"/>
</dbReference>
<dbReference type="EMBL" id="OV121138">
    <property type="protein sequence ID" value="CAH0561302.1"/>
    <property type="molecule type" value="Genomic_DNA"/>
</dbReference>
<feature type="domain" description="FAD dependent oxidoreductase central" evidence="5">
    <location>
        <begin position="395"/>
        <end position="449"/>
    </location>
</feature>
<dbReference type="InterPro" id="IPR036188">
    <property type="entry name" value="FAD/NAD-bd_sf"/>
</dbReference>
<dbReference type="Gene3D" id="3.30.70.1400">
    <property type="entry name" value="Aminomethyltransferase beta-barrel domains"/>
    <property type="match status" value="1"/>
</dbReference>
<dbReference type="Gene3D" id="3.30.9.10">
    <property type="entry name" value="D-Amino Acid Oxidase, subunit A, domain 2"/>
    <property type="match status" value="1"/>
</dbReference>
<evidence type="ECO:0000259" key="3">
    <source>
        <dbReference type="Pfam" id="PF01571"/>
    </source>
</evidence>
<dbReference type="InterPro" id="IPR006222">
    <property type="entry name" value="GCVT_N"/>
</dbReference>
<dbReference type="Gene3D" id="3.50.50.60">
    <property type="entry name" value="FAD/NAD(P)-binding domain"/>
    <property type="match status" value="1"/>
</dbReference>
<dbReference type="GO" id="GO:0005739">
    <property type="term" value="C:mitochondrion"/>
    <property type="evidence" value="ECO:0007669"/>
    <property type="project" value="TreeGrafter"/>
</dbReference>
<reference evidence="6" key="1">
    <citation type="submission" date="2021-12" db="EMBL/GenBank/DDBJ databases">
        <authorList>
            <person name="King R."/>
        </authorList>
    </citation>
    <scope>NUCLEOTIDE SEQUENCE</scope>
</reference>
<dbReference type="Proteomes" id="UP001154078">
    <property type="component" value="Chromosome 7"/>
</dbReference>
<sequence length="892" mass="99820">MLRSTGASVLRKKTRGVLGNSLRNYSSDKNLPKQADVVIIGGGVIGCSTLYHLSKRGVNAVLLEKNKLTSGTTWHTGALVWSLRPNDTDIQILQSTRTLLKNLEKETGVDPGWYQNGGIYIARTDQRLEEYKRLHTLGHFFNIESRIISPAEAQKLAPILNPKAFVGALYTPTDGFTDPTMYCSALAKGAKNNKATIIEECPVTNILVENSPDSKKITGVETAMGTIKTNVVVNAAGVWSRQIGDMCGVHLPLTPMKHAYILTNSIAEAKGSPCIRDHDGSIYIRPQGDSIMLGGYETNPEIIKDVPTDFQFSLFELDRSIFDSHWKNAVELCPSFETAGIKSDVCGPESFTPDHKPLMGEDPKCFGLYHNCGFNSLGMMFSGGAGEQMAEWIVKGRPNLPMHQYDIRRFTPVQREDRAWVIETSHESYAKTYSIVYPNDQPLAGRNHRIDAFHEVLVAAGAVMEQAAGWERPGYFVKDRTVPIRGYDWYGNYDHIDNKDKRYERELEGDLTFDFSKHHDLIKEECLAARNNVALFDLSCYTKMYLTGRDAEEAADWLFTNELDTEPGKVVYTCSLNSKGGVEADVTVTPLQEGGGTLVGPVLKGKGYYIVAGSASGFHTISHFRKEIAKKNLKAVISEITERLGILSVQGPKSGELLQSITEFPITDEKIPYGTSVIIDIAGHKCRAMRVSYIGELGYEIHIPLASCVAVYNKIMDAGRGFDMKHAGFRALESLSTEKGYHLLFHDLKMNDNPMEANLIHVCRKEGSYLGKQHVEKMKQEGVKKRRSFFTLDANVPLYGIETIWRDDEIVGYIRRAEYGFSLDCSIGIGYVEHPKNQVLTKEFLRSGKYSIEVRNKKYPATFHMKSPFDPKNLRVKGKYENAFEEQQHFED</sequence>
<dbReference type="Gene3D" id="3.30.1360.120">
    <property type="entry name" value="Probable tRNA modification gtpase trme, domain 1"/>
    <property type="match status" value="1"/>
</dbReference>
<feature type="domain" description="FAD dependent oxidoreductase" evidence="2">
    <location>
        <begin position="36"/>
        <end position="392"/>
    </location>
</feature>
<comment type="similarity">
    <text evidence="1">Belongs to the GcvT family.</text>
</comment>
<dbReference type="Gene3D" id="2.40.30.110">
    <property type="entry name" value="Aminomethyltransferase beta-barrel domains"/>
    <property type="match status" value="1"/>
</dbReference>
<evidence type="ECO:0000256" key="1">
    <source>
        <dbReference type="ARBA" id="ARBA00008609"/>
    </source>
</evidence>
<dbReference type="SUPFAM" id="SSF51905">
    <property type="entry name" value="FAD/NAD(P)-binding domain"/>
    <property type="match status" value="1"/>
</dbReference>
<dbReference type="InterPro" id="IPR027266">
    <property type="entry name" value="TrmE/GcvT-like"/>
</dbReference>
<dbReference type="SUPFAM" id="SSF54373">
    <property type="entry name" value="FAD-linked reductases, C-terminal domain"/>
    <property type="match status" value="1"/>
</dbReference>
<dbReference type="PANTHER" id="PTHR43757:SF11">
    <property type="entry name" value="SARCOSINE DEHYDROGENASE"/>
    <property type="match status" value="1"/>
</dbReference>
<dbReference type="InterPro" id="IPR032503">
    <property type="entry name" value="FAO_M"/>
</dbReference>
<proteinExistence type="inferred from homology"/>
<dbReference type="FunFam" id="3.50.50.60:FF:000769">
    <property type="entry name" value="Sarcosine dehydrogenase"/>
    <property type="match status" value="1"/>
</dbReference>
<dbReference type="AlphaFoldDB" id="A0A9P0BEI4"/>
<dbReference type="InterPro" id="IPR013977">
    <property type="entry name" value="GcvT_C"/>
</dbReference>